<dbReference type="PANTHER" id="PTHR11080:SF2">
    <property type="entry name" value="LD05707P"/>
    <property type="match status" value="1"/>
</dbReference>
<evidence type="ECO:0000256" key="6">
    <source>
        <dbReference type="ARBA" id="ARBA00039017"/>
    </source>
</evidence>
<dbReference type="Pfam" id="PF00857">
    <property type="entry name" value="Isochorismatase"/>
    <property type="match status" value="1"/>
</dbReference>
<organism evidence="9 10">
    <name type="scientific">Christiangramia flava JLT2011</name>
    <dbReference type="NCBI Taxonomy" id="1229726"/>
    <lineage>
        <taxon>Bacteria</taxon>
        <taxon>Pseudomonadati</taxon>
        <taxon>Bacteroidota</taxon>
        <taxon>Flavobacteriia</taxon>
        <taxon>Flavobacteriales</taxon>
        <taxon>Flavobacteriaceae</taxon>
        <taxon>Christiangramia</taxon>
    </lineage>
</organism>
<dbReference type="KEGG" id="gfl:GRFL_1271"/>
<dbReference type="EMBL" id="CP016359">
    <property type="protein sequence ID" value="APU67995.1"/>
    <property type="molecule type" value="Genomic_DNA"/>
</dbReference>
<name>A0A1L7I4F5_9FLAO</name>
<dbReference type="CDD" id="cd01011">
    <property type="entry name" value="nicotinamidase"/>
    <property type="match status" value="1"/>
</dbReference>
<accession>A0A1L7I4F5</accession>
<keyword evidence="10" id="KW-1185">Reference proteome</keyword>
<dbReference type="GO" id="GO:0019363">
    <property type="term" value="P:pyridine nucleotide biosynthetic process"/>
    <property type="evidence" value="ECO:0007669"/>
    <property type="project" value="UniProtKB-KW"/>
</dbReference>
<dbReference type="Gene3D" id="3.40.50.850">
    <property type="entry name" value="Isochorismatase-like"/>
    <property type="match status" value="1"/>
</dbReference>
<dbReference type="GO" id="GO:0046872">
    <property type="term" value="F:metal ion binding"/>
    <property type="evidence" value="ECO:0007669"/>
    <property type="project" value="UniProtKB-KW"/>
</dbReference>
<comment type="similarity">
    <text evidence="1">Belongs to the isochorismatase family.</text>
</comment>
<evidence type="ECO:0000256" key="1">
    <source>
        <dbReference type="ARBA" id="ARBA00006336"/>
    </source>
</evidence>
<proteinExistence type="inferred from homology"/>
<dbReference type="STRING" id="1229726.GRFL_1271"/>
<dbReference type="PANTHER" id="PTHR11080">
    <property type="entry name" value="PYRAZINAMIDASE/NICOTINAMIDASE"/>
    <property type="match status" value="1"/>
</dbReference>
<evidence type="ECO:0000256" key="2">
    <source>
        <dbReference type="ARBA" id="ARBA00022642"/>
    </source>
</evidence>
<dbReference type="OrthoDB" id="9791276at2"/>
<dbReference type="GO" id="GO:0008936">
    <property type="term" value="F:nicotinamidase activity"/>
    <property type="evidence" value="ECO:0007669"/>
    <property type="project" value="UniProtKB-EC"/>
</dbReference>
<keyword evidence="4 9" id="KW-0378">Hydrolase</keyword>
<reference evidence="9 10" key="1">
    <citation type="submission" date="2016-07" db="EMBL/GenBank/DDBJ databases">
        <title>Multi-omics approach to identify versatile polysaccharide utilization systems of a marine flavobacterium Gramella flava.</title>
        <authorList>
            <person name="Tang K."/>
        </authorList>
    </citation>
    <scope>NUCLEOTIDE SEQUENCE [LARGE SCALE GENOMIC DNA]</scope>
    <source>
        <strain evidence="9 10">JLT2011</strain>
    </source>
</reference>
<dbReference type="Proteomes" id="UP000186230">
    <property type="component" value="Chromosome"/>
</dbReference>
<dbReference type="NCBIfam" id="NF008623">
    <property type="entry name" value="PRK11609.1"/>
    <property type="match status" value="1"/>
</dbReference>
<evidence type="ECO:0000313" key="10">
    <source>
        <dbReference type="Proteomes" id="UP000186230"/>
    </source>
</evidence>
<evidence type="ECO:0000256" key="7">
    <source>
        <dbReference type="ARBA" id="ARBA00043224"/>
    </source>
</evidence>
<evidence type="ECO:0000256" key="8">
    <source>
        <dbReference type="ARBA" id="ARBA00072277"/>
    </source>
</evidence>
<dbReference type="InterPro" id="IPR036380">
    <property type="entry name" value="Isochorismatase-like_sf"/>
</dbReference>
<dbReference type="AlphaFoldDB" id="A0A1L7I4F5"/>
<evidence type="ECO:0000313" key="9">
    <source>
        <dbReference type="EMBL" id="APU67995.1"/>
    </source>
</evidence>
<evidence type="ECO:0000256" key="3">
    <source>
        <dbReference type="ARBA" id="ARBA00022723"/>
    </source>
</evidence>
<sequence length="203" mass="22685">MKCLLLIDVQNDFMPGGALAVQEGDEIVPVINKIQEKFELVVATQDWHPEGHASFASSHPDHSVFETIRLEGLDQVLWPDHCIQDSDGANFHPDLVESRIEAVFRKGTNPKIDSYSGFYDNAHLKSTGLSGYLKDKKVTEIYVAGLAADYCVYFSIKDALAEGFEVCLLEDATRAIDAENYQKAKTDMLRRGARILTSEELIF</sequence>
<dbReference type="EC" id="3.5.1.19" evidence="6"/>
<keyword evidence="2" id="KW-0662">Pyridine nucleotide biosynthesis</keyword>
<protein>
    <recommendedName>
        <fullName evidence="8">Nicotinamidase</fullName>
        <ecNumber evidence="6">3.5.1.19</ecNumber>
    </recommendedName>
    <alternativeName>
        <fullName evidence="7">Nicotinamide deamidase</fullName>
    </alternativeName>
</protein>
<dbReference type="SUPFAM" id="SSF52499">
    <property type="entry name" value="Isochorismatase-like hydrolases"/>
    <property type="match status" value="1"/>
</dbReference>
<gene>
    <name evidence="9" type="ORF">GRFL_1271</name>
</gene>
<comment type="pathway">
    <text evidence="5">Cofactor biosynthesis; nicotinate biosynthesis; nicotinate from nicotinamide: step 1/1.</text>
</comment>
<dbReference type="InterPro" id="IPR000868">
    <property type="entry name" value="Isochorismatase-like_dom"/>
</dbReference>
<dbReference type="RefSeq" id="WP_083643814.1">
    <property type="nucleotide sequence ID" value="NZ_AMRU01000002.1"/>
</dbReference>
<evidence type="ECO:0000256" key="5">
    <source>
        <dbReference type="ARBA" id="ARBA00037900"/>
    </source>
</evidence>
<dbReference type="InterPro" id="IPR052347">
    <property type="entry name" value="Isochorismatase_Nicotinamidase"/>
</dbReference>
<dbReference type="FunFam" id="3.40.50.850:FF:000006">
    <property type="entry name" value="Bifunctional pyrazinamidase/nicotinamidase"/>
    <property type="match status" value="1"/>
</dbReference>
<keyword evidence="3" id="KW-0479">Metal-binding</keyword>
<evidence type="ECO:0000256" key="4">
    <source>
        <dbReference type="ARBA" id="ARBA00022801"/>
    </source>
</evidence>